<protein>
    <submittedName>
        <fullName evidence="12">T9SS type A sorting domain-containing protein</fullName>
    </submittedName>
</protein>
<dbReference type="Proteomes" id="UP000515237">
    <property type="component" value="Chromosome"/>
</dbReference>
<dbReference type="InterPro" id="IPR039155">
    <property type="entry name" value="MLEC"/>
</dbReference>
<comment type="similarity">
    <text evidence="2">Belongs to the malectin family.</text>
</comment>
<dbReference type="Gene3D" id="2.60.120.430">
    <property type="entry name" value="Galactose-binding lectin"/>
    <property type="match status" value="1"/>
</dbReference>
<reference evidence="12 13" key="1">
    <citation type="journal article" date="2018" name="Int. J. Syst. Evol. Microbiol.">
        <title>Adhaeribacter swui sp. nov., isolated from wet mud.</title>
        <authorList>
            <person name="Kim D.U."/>
            <person name="Kim K.W."/>
            <person name="Kang M.S."/>
            <person name="Kim J.Y."/>
            <person name="Jang J.H."/>
            <person name="Kim M.K."/>
        </authorList>
    </citation>
    <scope>NUCLEOTIDE SEQUENCE [LARGE SCALE GENOMIC DNA]</scope>
    <source>
        <strain evidence="12 13">KCTC 52873</strain>
    </source>
</reference>
<dbReference type="GO" id="GO:0016020">
    <property type="term" value="C:membrane"/>
    <property type="evidence" value="ECO:0007669"/>
    <property type="project" value="TreeGrafter"/>
</dbReference>
<evidence type="ECO:0000256" key="7">
    <source>
        <dbReference type="ARBA" id="ARBA00023136"/>
    </source>
</evidence>
<dbReference type="Gene3D" id="2.60.40.3440">
    <property type="match status" value="1"/>
</dbReference>
<evidence type="ECO:0000313" key="13">
    <source>
        <dbReference type="Proteomes" id="UP000515237"/>
    </source>
</evidence>
<keyword evidence="5" id="KW-0256">Endoplasmic reticulum</keyword>
<evidence type="ECO:0000256" key="2">
    <source>
        <dbReference type="ARBA" id="ARBA00009141"/>
    </source>
</evidence>
<dbReference type="PANTHER" id="PTHR13460">
    <property type="match status" value="1"/>
</dbReference>
<feature type="domain" description="Malectin" evidence="10">
    <location>
        <begin position="863"/>
        <end position="998"/>
    </location>
</feature>
<feature type="domain" description="Secretion system C-terminal sorting" evidence="11">
    <location>
        <begin position="1033"/>
        <end position="1102"/>
    </location>
</feature>
<dbReference type="SUPFAM" id="SSF63829">
    <property type="entry name" value="Calcium-dependent phosphotriesterase"/>
    <property type="match status" value="3"/>
</dbReference>
<keyword evidence="9" id="KW-0119">Carbohydrate metabolism</keyword>
<evidence type="ECO:0000256" key="4">
    <source>
        <dbReference type="ARBA" id="ARBA00022729"/>
    </source>
</evidence>
<evidence type="ECO:0000256" key="6">
    <source>
        <dbReference type="ARBA" id="ARBA00022989"/>
    </source>
</evidence>
<dbReference type="NCBIfam" id="TIGR03803">
    <property type="entry name" value="Gloeo_Verruco"/>
    <property type="match status" value="13"/>
</dbReference>
<keyword evidence="8" id="KW-0325">Glycoprotein</keyword>
<keyword evidence="3" id="KW-0812">Transmembrane</keyword>
<dbReference type="InterPro" id="IPR021720">
    <property type="entry name" value="Malectin_dom"/>
</dbReference>
<name>A0A7G7G6F1_9BACT</name>
<keyword evidence="4" id="KW-0732">Signal</keyword>
<sequence length="1108" mass="118099">MKYLLASLIRENTFGGSFLPHWLINNRFNTFFTPRLVPIRVVAVLLLLFTAMQAQAQEVLLGLTSDYGPQGGGTAFSIKTNGNDFAVHKTFTKLGSNPGGELIQGKDGNFYGMTARGGASDFGTIFRMTPAGTITIMHHFAGFDGNAPGSNNLIQAADGNFYGMTSSGGMNNNGAEPGIAFRITPGGEYKVIYNFTRNEGYRPYGDLLQGPDGNFYGMTYYGGTFDKGTVFKLTPSGTYTVLHHFNGTSRGGWPTGNLVLGNDGNYYGVTTSAGANQLGTIFKITTAGTFTLLHTFELATGGTPVGSLVKGKDGNFYGVTTAGGDNYSGTIFRITANGDYKVLHHYGFDAIGNTPKRSLILGKDGNLYGTTMNGGDWFNGTIYKVTPSGIVSALHAFSPSEDGGRASGLMQAADGYLYGMNEIGGPQGDGVIYRILPNGTNFKKLVDLPGSFGGVAPRGGLVQGPDGFFYGMTEWGGEYNHGTIFRLCSDGSYKILRSLDDVNDGGYPRGDLLLGKDGNLYGLTSHGGVNGSGTYFRITPQGNFTVLYSFQNDDTGYSPWGTLLDGNDGYYYGMTNAGGELLSGVIFRVTPTGDYTVLHSFDNYEDGSSPQGNLIKGKDGNFYGLTNVGGDYNTGTFFKMAPDGTVTKLHSFYQFEDGDKPSGSLVQGKDGNFYGMAARGGKNGHGTIFRFTPTGKITVLKFMTDEISDGANPHGSLVMDKEGNFYGLTWGGGHNFSGVIFKITPKGNYTVLHHLDGPKEGRSAFGSLIFQKANPTAYAQRVTTAVNTAKVITLKGTGGSPLVYEIISQPKNGTLSGSGAKRTYTPKSDFSGTDSFTYRVNWGCQSSTVATITIQVGTPVATAIRINAGGNALTTTQGNFSADAYFTGATTVSTTAATIANTADPGLYQDNRRASANNGSFQYAIPVTNGQYTVKLHFAETFHTTAGKRQFNVTAEGSSWLNNYDIYVAAGGARQAIVATRNVTVSDGTLDLNFISKVDKACVSAIEVLPASGTEQIEAATPTKEETGLVTRLYPNPVTDQFTVELKVPAEQVSFSIIDASGITVKTHISTRAQADKLEFLVDQLQPGLYTLLVHANNNQQVLRFLKN</sequence>
<dbReference type="SUPFAM" id="SSF49785">
    <property type="entry name" value="Galactose-binding domain-like"/>
    <property type="match status" value="1"/>
</dbReference>
<keyword evidence="7" id="KW-0472">Membrane</keyword>
<dbReference type="PANTHER" id="PTHR13460:SF0">
    <property type="entry name" value="MALECTIN"/>
    <property type="match status" value="1"/>
</dbReference>
<dbReference type="Pfam" id="PF11721">
    <property type="entry name" value="Malectin"/>
    <property type="match status" value="1"/>
</dbReference>
<dbReference type="GO" id="GO:0030246">
    <property type="term" value="F:carbohydrate binding"/>
    <property type="evidence" value="ECO:0007669"/>
    <property type="project" value="InterPro"/>
</dbReference>
<dbReference type="InterPro" id="IPR008979">
    <property type="entry name" value="Galactose-bd-like_sf"/>
</dbReference>
<accession>A0A7G7G6F1</accession>
<dbReference type="NCBIfam" id="TIGR04183">
    <property type="entry name" value="Por_Secre_tail"/>
    <property type="match status" value="1"/>
</dbReference>
<evidence type="ECO:0000256" key="8">
    <source>
        <dbReference type="ARBA" id="ARBA00023180"/>
    </source>
</evidence>
<evidence type="ECO:0000313" key="12">
    <source>
        <dbReference type="EMBL" id="QNF32735.1"/>
    </source>
</evidence>
<dbReference type="EMBL" id="CP055156">
    <property type="protein sequence ID" value="QNF32735.1"/>
    <property type="molecule type" value="Genomic_DNA"/>
</dbReference>
<evidence type="ECO:0000259" key="11">
    <source>
        <dbReference type="Pfam" id="PF18962"/>
    </source>
</evidence>
<evidence type="ECO:0000259" key="10">
    <source>
        <dbReference type="Pfam" id="PF11721"/>
    </source>
</evidence>
<keyword evidence="6" id="KW-1133">Transmembrane helix</keyword>
<dbReference type="RefSeq" id="WP_185273513.1">
    <property type="nucleotide sequence ID" value="NZ_CP055156.1"/>
</dbReference>
<gene>
    <name evidence="12" type="ORF">HUW51_08320</name>
</gene>
<evidence type="ECO:0000256" key="1">
    <source>
        <dbReference type="ARBA" id="ARBA00004115"/>
    </source>
</evidence>
<dbReference type="KEGG" id="aswu:HUW51_08320"/>
<comment type="subcellular location">
    <subcellularLocation>
        <location evidence="1">Endoplasmic reticulum membrane</location>
        <topology evidence="1">Single-pass type I membrane protein</topology>
    </subcellularLocation>
</comment>
<dbReference type="Pfam" id="PF17963">
    <property type="entry name" value="Big_9"/>
    <property type="match status" value="1"/>
</dbReference>
<dbReference type="InterPro" id="IPR022519">
    <property type="entry name" value="Gloeo/Verruco_rpt"/>
</dbReference>
<organism evidence="12 13">
    <name type="scientific">Adhaeribacter swui</name>
    <dbReference type="NCBI Taxonomy" id="2086471"/>
    <lineage>
        <taxon>Bacteria</taxon>
        <taxon>Pseudomonadati</taxon>
        <taxon>Bacteroidota</taxon>
        <taxon>Cytophagia</taxon>
        <taxon>Cytophagales</taxon>
        <taxon>Hymenobacteraceae</taxon>
        <taxon>Adhaeribacter</taxon>
    </lineage>
</organism>
<proteinExistence type="inferred from homology"/>
<dbReference type="Pfam" id="PF18962">
    <property type="entry name" value="Por_Secre_tail"/>
    <property type="match status" value="1"/>
</dbReference>
<evidence type="ECO:0000256" key="9">
    <source>
        <dbReference type="ARBA" id="ARBA00023277"/>
    </source>
</evidence>
<keyword evidence="13" id="KW-1185">Reference proteome</keyword>
<evidence type="ECO:0000256" key="3">
    <source>
        <dbReference type="ARBA" id="ARBA00022692"/>
    </source>
</evidence>
<dbReference type="InterPro" id="IPR026444">
    <property type="entry name" value="Secre_tail"/>
</dbReference>
<dbReference type="AlphaFoldDB" id="A0A7G7G6F1"/>
<evidence type="ECO:0000256" key="5">
    <source>
        <dbReference type="ARBA" id="ARBA00022824"/>
    </source>
</evidence>